<dbReference type="SUPFAM" id="SSF46785">
    <property type="entry name" value="Winged helix' DNA-binding domain"/>
    <property type="match status" value="1"/>
</dbReference>
<dbReference type="RefSeq" id="WP_174900543.1">
    <property type="nucleotide sequence ID" value="NZ_FOTW01000014.1"/>
</dbReference>
<dbReference type="Gene3D" id="1.10.10.10">
    <property type="entry name" value="Winged helix-like DNA-binding domain superfamily/Winged helix DNA-binding domain"/>
    <property type="match status" value="1"/>
</dbReference>
<sequence>MSDHNSNNDSPAIGAALDFTLRLARAQAVMLRRLDATLGGHHGISFSDFMLLLYLNRAPGGRLRRVDLAERQGLTASGVTRTLLPLEKIGLVSREADPRDARVGFAAITPTGQTMLNNALLTAQQTCAELLRNCPADQLDTLGAALGQVAGVHFSST</sequence>
<dbReference type="GO" id="GO:0003700">
    <property type="term" value="F:DNA-binding transcription factor activity"/>
    <property type="evidence" value="ECO:0007669"/>
    <property type="project" value="InterPro"/>
</dbReference>
<dbReference type="InterPro" id="IPR036390">
    <property type="entry name" value="WH_DNA-bd_sf"/>
</dbReference>
<dbReference type="InterPro" id="IPR036388">
    <property type="entry name" value="WH-like_DNA-bd_sf"/>
</dbReference>
<dbReference type="InterPro" id="IPR039422">
    <property type="entry name" value="MarR/SlyA-like"/>
</dbReference>
<protein>
    <submittedName>
        <fullName evidence="2">DNA-binding transcriptional regulator, MarR family</fullName>
    </submittedName>
</protein>
<dbReference type="Proteomes" id="UP000199470">
    <property type="component" value="Unassembled WGS sequence"/>
</dbReference>
<dbReference type="SMART" id="SM00347">
    <property type="entry name" value="HTH_MARR"/>
    <property type="match status" value="1"/>
</dbReference>
<evidence type="ECO:0000313" key="3">
    <source>
        <dbReference type="Proteomes" id="UP000199470"/>
    </source>
</evidence>
<dbReference type="EMBL" id="FOTW01000014">
    <property type="protein sequence ID" value="SFM17280.1"/>
    <property type="molecule type" value="Genomic_DNA"/>
</dbReference>
<dbReference type="GO" id="GO:0006950">
    <property type="term" value="P:response to stress"/>
    <property type="evidence" value="ECO:0007669"/>
    <property type="project" value="TreeGrafter"/>
</dbReference>
<keyword evidence="3" id="KW-1185">Reference proteome</keyword>
<proteinExistence type="predicted"/>
<reference evidence="2 3" key="1">
    <citation type="submission" date="2016-10" db="EMBL/GenBank/DDBJ databases">
        <authorList>
            <person name="de Groot N.N."/>
        </authorList>
    </citation>
    <scope>NUCLEOTIDE SEQUENCE [LARGE SCALE GENOMIC DNA]</scope>
    <source>
        <strain evidence="2 3">ATCC 43154</strain>
    </source>
</reference>
<feature type="domain" description="HTH marR-type" evidence="1">
    <location>
        <begin position="16"/>
        <end position="151"/>
    </location>
</feature>
<dbReference type="PANTHER" id="PTHR33164:SF43">
    <property type="entry name" value="HTH-TYPE TRANSCRIPTIONAL REPRESSOR YETL"/>
    <property type="match status" value="1"/>
</dbReference>
<dbReference type="PROSITE" id="PS50995">
    <property type="entry name" value="HTH_MARR_2"/>
    <property type="match status" value="1"/>
</dbReference>
<accession>A0A1I4NPM1</accession>
<dbReference type="InterPro" id="IPR000835">
    <property type="entry name" value="HTH_MarR-typ"/>
</dbReference>
<keyword evidence="2" id="KW-0238">DNA-binding</keyword>
<gene>
    <name evidence="2" type="ORF">SAMN02982985_03030</name>
</gene>
<dbReference type="STRING" id="758825.SAMN02982985_03030"/>
<name>A0A1I4NPM1_9BURK</name>
<dbReference type="Pfam" id="PF12802">
    <property type="entry name" value="MarR_2"/>
    <property type="match status" value="1"/>
</dbReference>
<dbReference type="PANTHER" id="PTHR33164">
    <property type="entry name" value="TRANSCRIPTIONAL REGULATOR, MARR FAMILY"/>
    <property type="match status" value="1"/>
</dbReference>
<evidence type="ECO:0000259" key="1">
    <source>
        <dbReference type="PROSITE" id="PS50995"/>
    </source>
</evidence>
<dbReference type="AlphaFoldDB" id="A0A1I4NPM1"/>
<organism evidence="2 3">
    <name type="scientific">Rugamonas rubra</name>
    <dbReference type="NCBI Taxonomy" id="758825"/>
    <lineage>
        <taxon>Bacteria</taxon>
        <taxon>Pseudomonadati</taxon>
        <taxon>Pseudomonadota</taxon>
        <taxon>Betaproteobacteria</taxon>
        <taxon>Burkholderiales</taxon>
        <taxon>Oxalobacteraceae</taxon>
        <taxon>Telluria group</taxon>
        <taxon>Rugamonas</taxon>
    </lineage>
</organism>
<evidence type="ECO:0000313" key="2">
    <source>
        <dbReference type="EMBL" id="SFM17280.1"/>
    </source>
</evidence>
<dbReference type="GO" id="GO:0003677">
    <property type="term" value="F:DNA binding"/>
    <property type="evidence" value="ECO:0007669"/>
    <property type="project" value="UniProtKB-KW"/>
</dbReference>